<reference evidence="2" key="1">
    <citation type="journal article" date="2013" name="Nat. Genet.">
        <title>The duck genome and transcriptome provide insight into an avian influenza virus reservoir species.</title>
        <authorList>
            <person name="Huang Y."/>
            <person name="Li Y."/>
            <person name="Burt D.W."/>
            <person name="Chen H."/>
            <person name="Zhang Y."/>
            <person name="Qian W."/>
            <person name="Kim H."/>
            <person name="Gan S."/>
            <person name="Zhao Y."/>
            <person name="Li J."/>
            <person name="Yi K."/>
            <person name="Feng H."/>
            <person name="Zhu P."/>
            <person name="Li B."/>
            <person name="Liu Q."/>
            <person name="Fairley S."/>
            <person name="Magor K.E."/>
            <person name="Du Z."/>
            <person name="Hu X."/>
            <person name="Goodman L."/>
            <person name="Tafer H."/>
            <person name="Vignal A."/>
            <person name="Lee T."/>
            <person name="Kim K.W."/>
            <person name="Sheng Z."/>
            <person name="An Y."/>
            <person name="Searle S."/>
            <person name="Herrero J."/>
            <person name="Groenen M.A."/>
            <person name="Crooijmans R.P."/>
            <person name="Faraut T."/>
            <person name="Cai Q."/>
            <person name="Webster R.G."/>
            <person name="Aldridge J.R."/>
            <person name="Warren W.C."/>
            <person name="Bartschat S."/>
            <person name="Kehr S."/>
            <person name="Marz M."/>
            <person name="Stadler P.F."/>
            <person name="Smith J."/>
            <person name="Kraus R.H."/>
            <person name="Zhao Y."/>
            <person name="Ren L."/>
            <person name="Fei J."/>
            <person name="Morisson M."/>
            <person name="Kaiser P."/>
            <person name="Griffin D.K."/>
            <person name="Rao M."/>
            <person name="Pitel F."/>
            <person name="Wang J."/>
            <person name="Li N."/>
        </authorList>
    </citation>
    <scope>NUCLEOTIDE SEQUENCE [LARGE SCALE GENOMIC DNA]</scope>
</reference>
<dbReference type="Proteomes" id="UP000296049">
    <property type="component" value="Unassembled WGS sequence"/>
</dbReference>
<name>R0JQ33_ANAPL</name>
<evidence type="ECO:0000313" key="1">
    <source>
        <dbReference type="EMBL" id="EOA99261.1"/>
    </source>
</evidence>
<protein>
    <submittedName>
        <fullName evidence="1">Uncharacterized protein</fullName>
    </submittedName>
</protein>
<keyword evidence="2" id="KW-1185">Reference proteome</keyword>
<proteinExistence type="predicted"/>
<evidence type="ECO:0000313" key="2">
    <source>
        <dbReference type="Proteomes" id="UP000296049"/>
    </source>
</evidence>
<gene>
    <name evidence="1" type="ORF">Anapl_07141</name>
</gene>
<sequence length="273" mass="29970">MLPAGAASPGGCGAAATLSPLAVLPDTLLDGGTGYYPEQQPFSKGVADDYVMNLPPENVFAVFSYLVQIPQQSLDPDGYIDNGIKATDIMVLINVKDMGFLLPLKTQIYELQNVLLHISRTFVEKNTTPPPKQQNNLLSIKQDFPTITVPGTENSACLAHSHTTGGKLSNSHQLIRFRSENRTCKQCEETFCLNYLESRIPVALALLNAAFEFRPNSSILGPAPRDTGTYLQDHWYNWPADNNSDLVAVLKVCCLHAVSIWFQEDLMLIFAPG</sequence>
<dbReference type="EMBL" id="KB743356">
    <property type="protein sequence ID" value="EOA99261.1"/>
    <property type="molecule type" value="Genomic_DNA"/>
</dbReference>
<dbReference type="AlphaFoldDB" id="R0JQ33"/>
<organism evidence="1 2">
    <name type="scientific">Anas platyrhynchos</name>
    <name type="common">Mallard</name>
    <name type="synonym">Anas boschas</name>
    <dbReference type="NCBI Taxonomy" id="8839"/>
    <lineage>
        <taxon>Eukaryota</taxon>
        <taxon>Metazoa</taxon>
        <taxon>Chordata</taxon>
        <taxon>Craniata</taxon>
        <taxon>Vertebrata</taxon>
        <taxon>Euteleostomi</taxon>
        <taxon>Archelosauria</taxon>
        <taxon>Archosauria</taxon>
        <taxon>Dinosauria</taxon>
        <taxon>Saurischia</taxon>
        <taxon>Theropoda</taxon>
        <taxon>Coelurosauria</taxon>
        <taxon>Aves</taxon>
        <taxon>Neognathae</taxon>
        <taxon>Galloanserae</taxon>
        <taxon>Anseriformes</taxon>
        <taxon>Anatidae</taxon>
        <taxon>Anatinae</taxon>
        <taxon>Anas</taxon>
    </lineage>
</organism>
<accession>R0JQ33</accession>